<keyword evidence="4" id="KW-0378">Hydrolase</keyword>
<keyword evidence="5" id="KW-0862">Zinc</keyword>
<dbReference type="PATRIC" id="fig|218491.5.peg.131"/>
<dbReference type="PANTHER" id="PTHR11086">
    <property type="entry name" value="DEOXYCYTIDYLATE DEAMINASE-RELATED"/>
    <property type="match status" value="1"/>
</dbReference>
<dbReference type="eggNOG" id="COG2131">
    <property type="taxonomic scope" value="Bacteria"/>
</dbReference>
<dbReference type="InterPro" id="IPR015517">
    <property type="entry name" value="dCMP_deaminase-rel"/>
</dbReference>
<dbReference type="GO" id="GO:0004132">
    <property type="term" value="F:dCMP deaminase activity"/>
    <property type="evidence" value="ECO:0007669"/>
    <property type="project" value="TreeGrafter"/>
</dbReference>
<organism evidence="8 9">
    <name type="scientific">Pectobacterium atrosepticum (strain SCRI 1043 / ATCC BAA-672)</name>
    <name type="common">Erwinia carotovora subsp. atroseptica</name>
    <dbReference type="NCBI Taxonomy" id="218491"/>
    <lineage>
        <taxon>Bacteria</taxon>
        <taxon>Pseudomonadati</taxon>
        <taxon>Pseudomonadota</taxon>
        <taxon>Gammaproteobacteria</taxon>
        <taxon>Enterobacterales</taxon>
        <taxon>Pectobacteriaceae</taxon>
        <taxon>Pectobacterium</taxon>
    </lineage>
</organism>
<dbReference type="Gene3D" id="3.40.50.300">
    <property type="entry name" value="P-loop containing nucleotide triphosphate hydrolases"/>
    <property type="match status" value="1"/>
</dbReference>
<evidence type="ECO:0000256" key="4">
    <source>
        <dbReference type="ARBA" id="ARBA00022801"/>
    </source>
</evidence>
<dbReference type="SUPFAM" id="SSF53927">
    <property type="entry name" value="Cytidine deaminase-like"/>
    <property type="match status" value="1"/>
</dbReference>
<dbReference type="AlphaFoldDB" id="Q6DAX3"/>
<dbReference type="Gene3D" id="3.40.140.10">
    <property type="entry name" value="Cytidine Deaminase, domain 2"/>
    <property type="match status" value="1"/>
</dbReference>
<comment type="similarity">
    <text evidence="2">Belongs to the cytidine and deoxycytidylate deaminase family.</text>
</comment>
<dbReference type="InterPro" id="IPR035105">
    <property type="entry name" value="Deoxycytidylate_deaminase_dom"/>
</dbReference>
<dbReference type="STRING" id="218491.ECA0129"/>
<dbReference type="GO" id="GO:0008270">
    <property type="term" value="F:zinc ion binding"/>
    <property type="evidence" value="ECO:0007669"/>
    <property type="project" value="InterPro"/>
</dbReference>
<dbReference type="InterPro" id="IPR016193">
    <property type="entry name" value="Cytidine_deaminase-like"/>
</dbReference>
<keyword evidence="3" id="KW-0479">Metal-binding</keyword>
<dbReference type="EMBL" id="BX950851">
    <property type="protein sequence ID" value="CAG73049.1"/>
    <property type="molecule type" value="Genomic_DNA"/>
</dbReference>
<dbReference type="PROSITE" id="PS51747">
    <property type="entry name" value="CYT_DCMP_DEAMINASES_2"/>
    <property type="match status" value="1"/>
</dbReference>
<feature type="compositionally biased region" description="Polar residues" evidence="6">
    <location>
        <begin position="1"/>
        <end position="23"/>
    </location>
</feature>
<dbReference type="Pfam" id="PF00383">
    <property type="entry name" value="dCMP_cyt_deam_1"/>
    <property type="match status" value="1"/>
</dbReference>
<dbReference type="GO" id="GO:0005737">
    <property type="term" value="C:cytoplasm"/>
    <property type="evidence" value="ECO:0007669"/>
    <property type="project" value="TreeGrafter"/>
</dbReference>
<evidence type="ECO:0000256" key="3">
    <source>
        <dbReference type="ARBA" id="ARBA00022723"/>
    </source>
</evidence>
<evidence type="ECO:0000313" key="9">
    <source>
        <dbReference type="Proteomes" id="UP000007966"/>
    </source>
</evidence>
<feature type="region of interest" description="Disordered" evidence="6">
    <location>
        <begin position="1"/>
        <end position="24"/>
    </location>
</feature>
<dbReference type="PANTHER" id="PTHR11086:SF18">
    <property type="entry name" value="DEOXYCYTIDYLATE DEAMINASE"/>
    <property type="match status" value="1"/>
</dbReference>
<dbReference type="PROSITE" id="PS00903">
    <property type="entry name" value="CYT_DCMP_DEAMINASES_1"/>
    <property type="match status" value="1"/>
</dbReference>
<reference evidence="8" key="1">
    <citation type="submission" date="2004-02" db="EMBL/GenBank/DDBJ databases">
        <title>The genome sequence of the enterobacterial phytopathogen Erwinia carotovora subsp. atroseptica SCRI1043 and functional genomic identification of novel virulence factors.</title>
        <authorList>
            <person name="Bell K.S."/>
            <person name="Sebaihia M."/>
            <person name="Pritchard L."/>
            <person name="Holden M."/>
            <person name="Hyman L.J."/>
            <person name="Holeva M.C."/>
            <person name="Thomson N.R."/>
            <person name="Bentley S.D."/>
            <person name="Churcher C."/>
            <person name="Mungall K."/>
            <person name="Atkin R."/>
            <person name="Bason N."/>
            <person name="Brooks K."/>
            <person name="Chillingworth T."/>
            <person name="Clark K."/>
            <person name="Doggett J."/>
            <person name="Fraser A."/>
            <person name="Hance Z."/>
            <person name="Hauser H."/>
            <person name="Jagels K."/>
            <person name="Moule S."/>
            <person name="Norbertczak H."/>
            <person name="Ormond D."/>
            <person name="Price C."/>
            <person name="Quail M.A."/>
            <person name="Sanders M."/>
            <person name="Walker D."/>
            <person name="Whitehead S."/>
            <person name="Salmond G.P.C."/>
            <person name="Birch P.R.J."/>
            <person name="Barrell B.G."/>
            <person name="Parkhill J."/>
            <person name="Toth I.K."/>
        </authorList>
    </citation>
    <scope>NUCLEOTIDE SEQUENCE</scope>
    <source>
        <strain evidence="8">SCRI1043</strain>
    </source>
</reference>
<sequence length="526" mass="59583">MRMETKSSASLEKTDDGSFSQVTHGDGDNASELVIGLVGAVGTNLDLLKVSITEMLKAYSYEVVEIRISKDIIKELHPIYQTRDNFKIANELMTAGNRLREKSKNNAVLSMAISALISSSRVKDINNTPTPNPRKVYIIHSLKHPDEVNLLREVYTNGFYLIGVYANEIRRIKYLVDHRYMTEVEAKKLISRDADEDEKWGQHTRDTYELSDFFVNFDNNYDRITNQLWRFFDLIFGKPNVSPTFDEYAMSMAYSASLRSADLSRQVGAVLTKNNMILTTGANDIPAFGGGLYWPIDTNDSIEDVPGGKDYTLGYDSNAREKKNIISDILERTLNHINACKEEGIFSNKDKILEIITNSLNKSKIKDITEYGRVVHAEMEAILSCARSEINTNKATIYCTTFPCHNCAKHIVASGIEKVIYIEPYPKSKAFDFHIDSITSLENPSDKNKVIFEPFVGVGPRCFFNLFSINLGIGYKIKRKDSDGNVVKWERRNGRLRIQMLPSSYIEKELKTADSLNNMISQLKGD</sequence>
<name>Q6DAX3_PECAS</name>
<evidence type="ECO:0000259" key="7">
    <source>
        <dbReference type="PROSITE" id="PS51747"/>
    </source>
</evidence>
<dbReference type="InterPro" id="IPR002125">
    <property type="entry name" value="CMP_dCMP_dom"/>
</dbReference>
<proteinExistence type="inferred from homology"/>
<keyword evidence="9" id="KW-1185">Reference proteome</keyword>
<dbReference type="CDD" id="cd01286">
    <property type="entry name" value="deoxycytidylate_deaminase"/>
    <property type="match status" value="1"/>
</dbReference>
<evidence type="ECO:0000256" key="6">
    <source>
        <dbReference type="SAM" id="MobiDB-lite"/>
    </source>
</evidence>
<feature type="domain" description="CMP/dCMP-type deaminase" evidence="7">
    <location>
        <begin position="244"/>
        <end position="446"/>
    </location>
</feature>
<comment type="cofactor">
    <cofactor evidence="1">
        <name>Zn(2+)</name>
        <dbReference type="ChEBI" id="CHEBI:29105"/>
    </cofactor>
</comment>
<gene>
    <name evidence="8" type="ordered locus">ECA0129</name>
</gene>
<evidence type="ECO:0000256" key="2">
    <source>
        <dbReference type="ARBA" id="ARBA00006576"/>
    </source>
</evidence>
<dbReference type="HOGENOM" id="CLU_029260_0_0_6"/>
<evidence type="ECO:0000256" key="5">
    <source>
        <dbReference type="ARBA" id="ARBA00022833"/>
    </source>
</evidence>
<dbReference type="InterPro" id="IPR027417">
    <property type="entry name" value="P-loop_NTPase"/>
</dbReference>
<dbReference type="KEGG" id="eca:ECA0129"/>
<protein>
    <submittedName>
        <fullName evidence="8">Deoxycytidylate deaminase</fullName>
    </submittedName>
</protein>
<dbReference type="NCBIfam" id="NF041025">
    <property type="entry name" value="antiphage_deaminase"/>
    <property type="match status" value="1"/>
</dbReference>
<evidence type="ECO:0000256" key="1">
    <source>
        <dbReference type="ARBA" id="ARBA00001947"/>
    </source>
</evidence>
<evidence type="ECO:0000313" key="8">
    <source>
        <dbReference type="EMBL" id="CAG73049.1"/>
    </source>
</evidence>
<dbReference type="Proteomes" id="UP000007966">
    <property type="component" value="Chromosome"/>
</dbReference>
<dbReference type="InterPro" id="IPR016192">
    <property type="entry name" value="APOBEC/CMP_deaminase_Zn-bd"/>
</dbReference>
<accession>Q6DAX3</accession>